<dbReference type="AlphaFoldDB" id="A0A9D9NI52"/>
<feature type="domain" description="Carbohydrate esterase 2 N-terminal" evidence="3">
    <location>
        <begin position="41"/>
        <end position="141"/>
    </location>
</feature>
<gene>
    <name evidence="4" type="ORF">IAB91_05105</name>
</gene>
<dbReference type="CDD" id="cd01831">
    <property type="entry name" value="Endoglucanase_E_like"/>
    <property type="match status" value="1"/>
</dbReference>
<dbReference type="Pfam" id="PF13472">
    <property type="entry name" value="Lipase_GDSL_2"/>
    <property type="match status" value="1"/>
</dbReference>
<dbReference type="InterPro" id="IPR040794">
    <property type="entry name" value="CE2_N"/>
</dbReference>
<dbReference type="InterPro" id="IPR037461">
    <property type="entry name" value="CtCE2-like_dom"/>
</dbReference>
<comment type="caution">
    <text evidence="4">The sequence shown here is derived from an EMBL/GenBank/DDBJ whole genome shotgun (WGS) entry which is preliminary data.</text>
</comment>
<dbReference type="SUPFAM" id="SSF52266">
    <property type="entry name" value="SGNH hydrolase"/>
    <property type="match status" value="1"/>
</dbReference>
<feature type="domain" description="SGNH hydrolase-type esterase" evidence="2">
    <location>
        <begin position="157"/>
        <end position="294"/>
    </location>
</feature>
<dbReference type="GO" id="GO:0052689">
    <property type="term" value="F:carboxylic ester hydrolase activity"/>
    <property type="evidence" value="ECO:0007669"/>
    <property type="project" value="InterPro"/>
</dbReference>
<dbReference type="InterPro" id="IPR013830">
    <property type="entry name" value="SGNH_hydro"/>
</dbReference>
<sequence length="369" mass="41090">MKNIFLACKAILALALAANCVHGYADSRIVETPASDSRICYTGRTVAEDGNVSFDWTGTDCRIRFSGPYLAVRCSDTKANYFNVWIDKEFSDKADKVIRTSGQDTLIVIAENLGRGEHTAIIQKRTEGEQGTVTFHSFSTKGEIINSRATQGRFIEFIGDSNTCGFGVESNVATDPFTPETENCNLSYAAIVSRYFNADLALIAHSGQGVARNYDGDMKDITMLERYDRAMDMDANHEWGQEDISRIPDIVVIFLGSNDFSTGKQPRMQVFVERYLELVGKVRRNYGEDIPILCIASRTDPLLHSYISEACARDGRLSLCTMHEKSYSNVSDLGASYHPNRIGQRKIASIVIPYISSITGWEMPVEPYL</sequence>
<accession>A0A9D9NI52</accession>
<reference evidence="4" key="2">
    <citation type="journal article" date="2021" name="PeerJ">
        <title>Extensive microbial diversity within the chicken gut microbiome revealed by metagenomics and culture.</title>
        <authorList>
            <person name="Gilroy R."/>
            <person name="Ravi A."/>
            <person name="Getino M."/>
            <person name="Pursley I."/>
            <person name="Horton D.L."/>
            <person name="Alikhan N.F."/>
            <person name="Baker D."/>
            <person name="Gharbi K."/>
            <person name="Hall N."/>
            <person name="Watson M."/>
            <person name="Adriaenssens E.M."/>
            <person name="Foster-Nyarko E."/>
            <person name="Jarju S."/>
            <person name="Secka A."/>
            <person name="Antonio M."/>
            <person name="Oren A."/>
            <person name="Chaudhuri R.R."/>
            <person name="La Ragione R."/>
            <person name="Hildebrand F."/>
            <person name="Pallen M.J."/>
        </authorList>
    </citation>
    <scope>NUCLEOTIDE SEQUENCE</scope>
    <source>
        <strain evidence="4">B1-13419</strain>
    </source>
</reference>
<evidence type="ECO:0000313" key="5">
    <source>
        <dbReference type="Proteomes" id="UP000823757"/>
    </source>
</evidence>
<proteinExistence type="predicted"/>
<protein>
    <submittedName>
        <fullName evidence="4">Uncharacterized protein</fullName>
    </submittedName>
</protein>
<keyword evidence="1" id="KW-0732">Signal</keyword>
<evidence type="ECO:0000256" key="1">
    <source>
        <dbReference type="SAM" id="SignalP"/>
    </source>
</evidence>
<evidence type="ECO:0000259" key="2">
    <source>
        <dbReference type="Pfam" id="PF13472"/>
    </source>
</evidence>
<dbReference type="Pfam" id="PF17996">
    <property type="entry name" value="CE2_N"/>
    <property type="match status" value="1"/>
</dbReference>
<name>A0A9D9NI52_9BACT</name>
<evidence type="ECO:0000259" key="3">
    <source>
        <dbReference type="Pfam" id="PF17996"/>
    </source>
</evidence>
<dbReference type="EMBL" id="JADIMD010000079">
    <property type="protein sequence ID" value="MBO8474649.1"/>
    <property type="molecule type" value="Genomic_DNA"/>
</dbReference>
<dbReference type="PANTHER" id="PTHR37834:SF2">
    <property type="entry name" value="ESTERASE, SGNH HYDROLASE-TYPE"/>
    <property type="match status" value="1"/>
</dbReference>
<organism evidence="4 5">
    <name type="scientific">Candidatus Cryptobacteroides faecigallinarum</name>
    <dbReference type="NCBI Taxonomy" id="2840763"/>
    <lineage>
        <taxon>Bacteria</taxon>
        <taxon>Pseudomonadati</taxon>
        <taxon>Bacteroidota</taxon>
        <taxon>Bacteroidia</taxon>
        <taxon>Bacteroidales</taxon>
        <taxon>Candidatus Cryptobacteroides</taxon>
    </lineage>
</organism>
<evidence type="ECO:0000313" key="4">
    <source>
        <dbReference type="EMBL" id="MBO8474649.1"/>
    </source>
</evidence>
<dbReference type="InterPro" id="IPR036514">
    <property type="entry name" value="SGNH_hydro_sf"/>
</dbReference>
<dbReference type="Proteomes" id="UP000823757">
    <property type="component" value="Unassembled WGS sequence"/>
</dbReference>
<reference evidence="4" key="1">
    <citation type="submission" date="2020-10" db="EMBL/GenBank/DDBJ databases">
        <authorList>
            <person name="Gilroy R."/>
        </authorList>
    </citation>
    <scope>NUCLEOTIDE SEQUENCE</scope>
    <source>
        <strain evidence="4">B1-13419</strain>
    </source>
</reference>
<feature type="chain" id="PRO_5038790275" evidence="1">
    <location>
        <begin position="26"/>
        <end position="369"/>
    </location>
</feature>
<dbReference type="InterPro" id="IPR052762">
    <property type="entry name" value="PCW_deacetylase/CE"/>
</dbReference>
<dbReference type="PANTHER" id="PTHR37834">
    <property type="entry name" value="GDSL-LIKE LIPASE/ACYLHYDROLASE DOMAIN PROTEIN (AFU_ORTHOLOGUE AFUA_2G00620)"/>
    <property type="match status" value="1"/>
</dbReference>
<dbReference type="Gene3D" id="2.60.120.260">
    <property type="entry name" value="Galactose-binding domain-like"/>
    <property type="match status" value="1"/>
</dbReference>
<feature type="signal peptide" evidence="1">
    <location>
        <begin position="1"/>
        <end position="25"/>
    </location>
</feature>
<dbReference type="Gene3D" id="3.40.50.1110">
    <property type="entry name" value="SGNH hydrolase"/>
    <property type="match status" value="1"/>
</dbReference>